<sequence>MGYQNAITLYTIAYSFPSISYPWFGFEPDINESLNSSHYISTTFPGLILNKILVCPILASIIPRLNSNFVPIALLVAINVKANQMINDDLKIPNYADIPLNIIYKRILALHSSEVFPTRLKLELCKMWGIVQEDTERGEYKYADYFATYRQEAIDIISEVKSQDPDLQNILSEILLEM</sequence>
<dbReference type="AlphaFoldDB" id="A0AAV2NEC6"/>
<proteinExistence type="predicted"/>
<dbReference type="EMBL" id="OZ034836">
    <property type="protein sequence ID" value="CAL1677711.1"/>
    <property type="molecule type" value="Genomic_DNA"/>
</dbReference>
<keyword evidence="2" id="KW-1185">Reference proteome</keyword>
<reference evidence="1" key="1">
    <citation type="submission" date="2024-04" db="EMBL/GenBank/DDBJ databases">
        <authorList>
            <consortium name="Molecular Ecology Group"/>
        </authorList>
    </citation>
    <scope>NUCLEOTIDE SEQUENCE</scope>
</reference>
<evidence type="ECO:0000313" key="1">
    <source>
        <dbReference type="EMBL" id="CAL1677711.1"/>
    </source>
</evidence>
<evidence type="ECO:0000313" key="2">
    <source>
        <dbReference type="Proteomes" id="UP001497644"/>
    </source>
</evidence>
<gene>
    <name evidence="1" type="ORF">LPLAT_LOCUS3690</name>
</gene>
<organism evidence="1 2">
    <name type="scientific">Lasius platythorax</name>
    <dbReference type="NCBI Taxonomy" id="488582"/>
    <lineage>
        <taxon>Eukaryota</taxon>
        <taxon>Metazoa</taxon>
        <taxon>Ecdysozoa</taxon>
        <taxon>Arthropoda</taxon>
        <taxon>Hexapoda</taxon>
        <taxon>Insecta</taxon>
        <taxon>Pterygota</taxon>
        <taxon>Neoptera</taxon>
        <taxon>Endopterygota</taxon>
        <taxon>Hymenoptera</taxon>
        <taxon>Apocrita</taxon>
        <taxon>Aculeata</taxon>
        <taxon>Formicoidea</taxon>
        <taxon>Formicidae</taxon>
        <taxon>Formicinae</taxon>
        <taxon>Lasius</taxon>
        <taxon>Lasius</taxon>
    </lineage>
</organism>
<dbReference type="Proteomes" id="UP001497644">
    <property type="component" value="Chromosome 13"/>
</dbReference>
<protein>
    <submittedName>
        <fullName evidence="1">Uncharacterized protein</fullName>
    </submittedName>
</protein>
<accession>A0AAV2NEC6</accession>
<name>A0AAV2NEC6_9HYME</name>